<sequence length="134" mass="14814">MIKIFLLVLMTTVLVGCTPLAPKDCRKAHALDSCHYDRSGKVSDNDIYGEQASGIKKNLDAALTSPHAWDGKRCNVHMDLKIDGTLQNFIIKGGDKDYCHALAEAAKRAKFPAFTDQHVYDVMGSARWDLHGQP</sequence>
<dbReference type="HOGENOM" id="CLU_1892940_0_0_6"/>
<name>A0A097R335_HAFAL</name>
<dbReference type="Proteomes" id="UP000029986">
    <property type="component" value="Chromosome"/>
</dbReference>
<organism evidence="1 2">
    <name type="scientific">Hafnia alvei FB1</name>
    <dbReference type="NCBI Taxonomy" id="1453496"/>
    <lineage>
        <taxon>Bacteria</taxon>
        <taxon>Pseudomonadati</taxon>
        <taxon>Pseudomonadota</taxon>
        <taxon>Gammaproteobacteria</taxon>
        <taxon>Enterobacterales</taxon>
        <taxon>Hafniaceae</taxon>
        <taxon>Hafnia</taxon>
    </lineage>
</organism>
<proteinExistence type="predicted"/>
<dbReference type="GO" id="GO:0019534">
    <property type="term" value="F:toxin transmembrane transporter activity"/>
    <property type="evidence" value="ECO:0007669"/>
    <property type="project" value="InterPro"/>
</dbReference>
<evidence type="ECO:0000313" key="2">
    <source>
        <dbReference type="Proteomes" id="UP000029986"/>
    </source>
</evidence>
<dbReference type="Pfam" id="PF06519">
    <property type="entry name" value="TolA"/>
    <property type="match status" value="1"/>
</dbReference>
<gene>
    <name evidence="1" type="ORF">AT03_12625</name>
</gene>
<dbReference type="EMBL" id="CP009706">
    <property type="protein sequence ID" value="AIU73147.1"/>
    <property type="molecule type" value="Genomic_DNA"/>
</dbReference>
<dbReference type="AlphaFoldDB" id="A0A097R335"/>
<protein>
    <submittedName>
        <fullName evidence="1">TolA family protein</fullName>
    </submittedName>
</protein>
<dbReference type="Gene3D" id="3.30.1150.10">
    <property type="match status" value="1"/>
</dbReference>
<dbReference type="PROSITE" id="PS51257">
    <property type="entry name" value="PROKAR_LIPOPROTEIN"/>
    <property type="match status" value="1"/>
</dbReference>
<dbReference type="OrthoDB" id="6545508at2"/>
<dbReference type="GO" id="GO:0043213">
    <property type="term" value="P:bacteriocin transport"/>
    <property type="evidence" value="ECO:0007669"/>
    <property type="project" value="InterPro"/>
</dbReference>
<reference evidence="1 2" key="1">
    <citation type="journal article" date="2014" name="Gut Pathog.">
        <title>Gene clusters of Hafnia alvei strain FB1 important in survival and pathogenesis: a draft genome perspective.</title>
        <authorList>
            <person name="Tan J.Y."/>
            <person name="Yin W.F."/>
            <person name="Chan K.G."/>
        </authorList>
    </citation>
    <scope>NUCLEOTIDE SEQUENCE [LARGE SCALE GENOMIC DNA]</scope>
    <source>
        <strain evidence="1 2">FB1</strain>
    </source>
</reference>
<dbReference type="GO" id="GO:0016020">
    <property type="term" value="C:membrane"/>
    <property type="evidence" value="ECO:0007669"/>
    <property type="project" value="InterPro"/>
</dbReference>
<accession>A0A097R335</accession>
<dbReference type="SUPFAM" id="SSF74653">
    <property type="entry name" value="TolA/TonB C-terminal domain"/>
    <property type="match status" value="1"/>
</dbReference>
<keyword evidence="2" id="KW-1185">Reference proteome</keyword>
<dbReference type="PATRIC" id="fig|1453496.5.peg.2568"/>
<dbReference type="RefSeq" id="WP_025797064.1">
    <property type="nucleotide sequence ID" value="NZ_CP009706.1"/>
</dbReference>
<evidence type="ECO:0000313" key="1">
    <source>
        <dbReference type="EMBL" id="AIU73147.1"/>
    </source>
</evidence>
<dbReference type="eggNOG" id="COG3064">
    <property type="taxonomic scope" value="Bacteria"/>
</dbReference>
<dbReference type="InterPro" id="IPR014161">
    <property type="entry name" value="Tol-Pal_TolA"/>
</dbReference>
<dbReference type="KEGG" id="hav:AT03_12625"/>